<gene>
    <name evidence="2" type="ORF">C9J27_08890</name>
</gene>
<keyword evidence="1" id="KW-0732">Signal</keyword>
<reference evidence="2 3" key="1">
    <citation type="submission" date="2018-01" db="EMBL/GenBank/DDBJ databases">
        <title>Whole genome sequencing of Histamine producing bacteria.</title>
        <authorList>
            <person name="Butler K."/>
        </authorList>
    </citation>
    <scope>NUCLEOTIDE SEQUENCE [LARGE SCALE GENOMIC DNA]</scope>
    <source>
        <strain evidence="2 3">FS-7.2</strain>
    </source>
</reference>
<feature type="signal peptide" evidence="1">
    <location>
        <begin position="1"/>
        <end position="20"/>
    </location>
</feature>
<dbReference type="Proteomes" id="UP000241426">
    <property type="component" value="Unassembled WGS sequence"/>
</dbReference>
<evidence type="ECO:0000256" key="1">
    <source>
        <dbReference type="SAM" id="SignalP"/>
    </source>
</evidence>
<name>A0A2T3KJT5_9GAMM</name>
<accession>A0A2T3KJT5</accession>
<evidence type="ECO:0000313" key="3">
    <source>
        <dbReference type="Proteomes" id="UP000241426"/>
    </source>
</evidence>
<organism evidence="2 3">
    <name type="scientific">Photobacterium kishitanii</name>
    <dbReference type="NCBI Taxonomy" id="318456"/>
    <lineage>
        <taxon>Bacteria</taxon>
        <taxon>Pseudomonadati</taxon>
        <taxon>Pseudomonadota</taxon>
        <taxon>Gammaproteobacteria</taxon>
        <taxon>Vibrionales</taxon>
        <taxon>Vibrionaceae</taxon>
        <taxon>Photobacterium</taxon>
    </lineage>
</organism>
<dbReference type="RefSeq" id="WP_107225759.1">
    <property type="nucleotide sequence ID" value="NZ_PYNF01000005.1"/>
</dbReference>
<dbReference type="AlphaFoldDB" id="A0A2T3KJT5"/>
<comment type="caution">
    <text evidence="2">The sequence shown here is derived from an EMBL/GenBank/DDBJ whole genome shotgun (WGS) entry which is preliminary data.</text>
</comment>
<dbReference type="EMBL" id="PYNF01000005">
    <property type="protein sequence ID" value="PSU99740.1"/>
    <property type="molecule type" value="Genomic_DNA"/>
</dbReference>
<evidence type="ECO:0000313" key="2">
    <source>
        <dbReference type="EMBL" id="PSU99740.1"/>
    </source>
</evidence>
<proteinExistence type="predicted"/>
<sequence length="114" mass="12675">MLRSLCIGSLLLTSATSVFASSIEEINDTADSMYYFSKYCASEFHKLKVSSPDAWIGTMERWSNVNGSFGYNYHVLHAPNYFTTQQLGTILLTAKPIANPPADGSSYRFSCIKQ</sequence>
<feature type="chain" id="PRO_5015606357" evidence="1">
    <location>
        <begin position="21"/>
        <end position="114"/>
    </location>
</feature>
<protein>
    <submittedName>
        <fullName evidence="2">Uncharacterized protein</fullName>
    </submittedName>
</protein>